<dbReference type="Pfam" id="PF00563">
    <property type="entry name" value="EAL"/>
    <property type="match status" value="1"/>
</dbReference>
<proteinExistence type="predicted"/>
<dbReference type="AlphaFoldDB" id="A0AAW5KBQ5"/>
<evidence type="ECO:0000259" key="1">
    <source>
        <dbReference type="PROSITE" id="PS50883"/>
    </source>
</evidence>
<dbReference type="PANTHER" id="PTHR33121">
    <property type="entry name" value="CYCLIC DI-GMP PHOSPHODIESTERASE PDEF"/>
    <property type="match status" value="1"/>
</dbReference>
<dbReference type="InterPro" id="IPR050706">
    <property type="entry name" value="Cyclic-di-GMP_PDE-like"/>
</dbReference>
<name>A0AAW5KBQ5_9BACT</name>
<sequence>MRVTVRKPDVPGGAEQRELCETISALLDLTSSALYLADLRGETISSWNAEEHGRGERFSRTDAAGLFRRCGFASRERDETLEQFIDGIFSGRDGGRMIRSFSPLLEGEPRLTEISYKTLRGSGGEPERAMCLIRRLRIADESEPFCAEYRARLEDWLRRGIENGRVKLYLQPKMNLINGMITGAEVLTRYDDPREGLVMPDDFIPKLEEAGLIRKLDLYVLDRSYALLRKLTALGKKPLPLSVNFSKKTLLSPDITGEVCKIDRGFEELRRYMEIELTENVGNVSRDDFTAACKALRGAGYKLALDDFGSKYSNLYMLSAFRFDVVKIDKSIVAEVAENEISRLIVESTVGICDRLGIGCIAEGVEREEQASVLKGLGCAEIQGYLIDRPLPCEEFIDKYFRGL</sequence>
<feature type="domain" description="EAL" evidence="1">
    <location>
        <begin position="150"/>
        <end position="404"/>
    </location>
</feature>
<gene>
    <name evidence="2" type="ORF">NE630_14975</name>
</gene>
<comment type="caution">
    <text evidence="2">The sequence shown here is derived from an EMBL/GenBank/DDBJ whole genome shotgun (WGS) entry which is preliminary data.</text>
</comment>
<dbReference type="Gene3D" id="3.20.20.450">
    <property type="entry name" value="EAL domain"/>
    <property type="match status" value="1"/>
</dbReference>
<evidence type="ECO:0000313" key="2">
    <source>
        <dbReference type="EMBL" id="MCQ4815737.1"/>
    </source>
</evidence>
<dbReference type="EMBL" id="JANFYT010000067">
    <property type="protein sequence ID" value="MCQ4815737.1"/>
    <property type="molecule type" value="Genomic_DNA"/>
</dbReference>
<accession>A0AAW5KBQ5</accession>
<dbReference type="SMART" id="SM00052">
    <property type="entry name" value="EAL"/>
    <property type="match status" value="1"/>
</dbReference>
<protein>
    <submittedName>
        <fullName evidence="2">EAL domain-containing protein</fullName>
    </submittedName>
</protein>
<reference evidence="2 3" key="1">
    <citation type="submission" date="2022-06" db="EMBL/GenBank/DDBJ databases">
        <title>Isolation of gut microbiota from human fecal samples.</title>
        <authorList>
            <person name="Pamer E.G."/>
            <person name="Barat B."/>
            <person name="Waligurski E."/>
            <person name="Medina S."/>
            <person name="Paddock L."/>
            <person name="Mostad J."/>
        </authorList>
    </citation>
    <scope>NUCLEOTIDE SEQUENCE [LARGE SCALE GENOMIC DNA]</scope>
    <source>
        <strain evidence="2 3">DFI.9.90</strain>
    </source>
</reference>
<dbReference type="InterPro" id="IPR035919">
    <property type="entry name" value="EAL_sf"/>
</dbReference>
<dbReference type="PANTHER" id="PTHR33121:SF79">
    <property type="entry name" value="CYCLIC DI-GMP PHOSPHODIESTERASE PDED-RELATED"/>
    <property type="match status" value="1"/>
</dbReference>
<dbReference type="SUPFAM" id="SSF141868">
    <property type="entry name" value="EAL domain-like"/>
    <property type="match status" value="1"/>
</dbReference>
<organism evidence="2 3">
    <name type="scientific">Cloacibacillus evryensis</name>
    <dbReference type="NCBI Taxonomy" id="508460"/>
    <lineage>
        <taxon>Bacteria</taxon>
        <taxon>Thermotogati</taxon>
        <taxon>Synergistota</taxon>
        <taxon>Synergistia</taxon>
        <taxon>Synergistales</taxon>
        <taxon>Synergistaceae</taxon>
        <taxon>Cloacibacillus</taxon>
    </lineage>
</organism>
<dbReference type="InterPro" id="IPR001633">
    <property type="entry name" value="EAL_dom"/>
</dbReference>
<dbReference type="CDD" id="cd01948">
    <property type="entry name" value="EAL"/>
    <property type="match status" value="1"/>
</dbReference>
<dbReference type="RefSeq" id="WP_256182430.1">
    <property type="nucleotide sequence ID" value="NZ_DBEWVB010000260.1"/>
</dbReference>
<dbReference type="PROSITE" id="PS50883">
    <property type="entry name" value="EAL"/>
    <property type="match status" value="1"/>
</dbReference>
<keyword evidence="3" id="KW-1185">Reference proteome</keyword>
<evidence type="ECO:0000313" key="3">
    <source>
        <dbReference type="Proteomes" id="UP001205919"/>
    </source>
</evidence>
<dbReference type="Proteomes" id="UP001205919">
    <property type="component" value="Unassembled WGS sequence"/>
</dbReference>
<dbReference type="GO" id="GO:0071111">
    <property type="term" value="F:cyclic-guanylate-specific phosphodiesterase activity"/>
    <property type="evidence" value="ECO:0007669"/>
    <property type="project" value="InterPro"/>
</dbReference>